<proteinExistence type="predicted"/>
<dbReference type="EMBL" id="JAGTJQ010000001">
    <property type="protein sequence ID" value="KAH7040558.1"/>
    <property type="molecule type" value="Genomic_DNA"/>
</dbReference>
<feature type="compositionally biased region" description="Low complexity" evidence="1">
    <location>
        <begin position="120"/>
        <end position="138"/>
    </location>
</feature>
<reference evidence="2" key="1">
    <citation type="journal article" date="2021" name="Nat. Commun.">
        <title>Genetic determinants of endophytism in the Arabidopsis root mycobiome.</title>
        <authorList>
            <person name="Mesny F."/>
            <person name="Miyauchi S."/>
            <person name="Thiergart T."/>
            <person name="Pickel B."/>
            <person name="Atanasova L."/>
            <person name="Karlsson M."/>
            <person name="Huettel B."/>
            <person name="Barry K.W."/>
            <person name="Haridas S."/>
            <person name="Chen C."/>
            <person name="Bauer D."/>
            <person name="Andreopoulos W."/>
            <person name="Pangilinan J."/>
            <person name="LaButti K."/>
            <person name="Riley R."/>
            <person name="Lipzen A."/>
            <person name="Clum A."/>
            <person name="Drula E."/>
            <person name="Henrissat B."/>
            <person name="Kohler A."/>
            <person name="Grigoriev I.V."/>
            <person name="Martin F.M."/>
            <person name="Hacquard S."/>
        </authorList>
    </citation>
    <scope>NUCLEOTIDE SEQUENCE</scope>
    <source>
        <strain evidence="2">MPI-CAGE-CH-0230</strain>
    </source>
</reference>
<evidence type="ECO:0000256" key="1">
    <source>
        <dbReference type="SAM" id="MobiDB-lite"/>
    </source>
</evidence>
<dbReference type="RefSeq" id="XP_046018613.1">
    <property type="nucleotide sequence ID" value="XM_046161415.1"/>
</dbReference>
<protein>
    <submittedName>
        <fullName evidence="2">Uncharacterized protein</fullName>
    </submittedName>
</protein>
<feature type="region of interest" description="Disordered" evidence="1">
    <location>
        <begin position="275"/>
        <end position="309"/>
    </location>
</feature>
<feature type="compositionally biased region" description="Polar residues" evidence="1">
    <location>
        <begin position="211"/>
        <end position="222"/>
    </location>
</feature>
<evidence type="ECO:0000313" key="3">
    <source>
        <dbReference type="Proteomes" id="UP000756346"/>
    </source>
</evidence>
<name>A0A9P9BVR4_9PEZI</name>
<dbReference type="GeneID" id="70190961"/>
<feature type="compositionally biased region" description="Basic residues" evidence="1">
    <location>
        <begin position="158"/>
        <end position="170"/>
    </location>
</feature>
<evidence type="ECO:0000313" key="2">
    <source>
        <dbReference type="EMBL" id="KAH7040558.1"/>
    </source>
</evidence>
<gene>
    <name evidence="2" type="ORF">B0I36DRAFT_391389</name>
</gene>
<feature type="region of interest" description="Disordered" evidence="1">
    <location>
        <begin position="120"/>
        <end position="226"/>
    </location>
</feature>
<feature type="compositionally biased region" description="Polar residues" evidence="1">
    <location>
        <begin position="139"/>
        <end position="154"/>
    </location>
</feature>
<accession>A0A9P9BVR4</accession>
<keyword evidence="3" id="KW-1185">Reference proteome</keyword>
<dbReference type="AlphaFoldDB" id="A0A9P9BVR4"/>
<organism evidence="2 3">
    <name type="scientific">Microdochium trichocladiopsis</name>
    <dbReference type="NCBI Taxonomy" id="1682393"/>
    <lineage>
        <taxon>Eukaryota</taxon>
        <taxon>Fungi</taxon>
        <taxon>Dikarya</taxon>
        <taxon>Ascomycota</taxon>
        <taxon>Pezizomycotina</taxon>
        <taxon>Sordariomycetes</taxon>
        <taxon>Xylariomycetidae</taxon>
        <taxon>Xylariales</taxon>
        <taxon>Microdochiaceae</taxon>
        <taxon>Microdochium</taxon>
    </lineage>
</organism>
<comment type="caution">
    <text evidence="2">The sequence shown here is derived from an EMBL/GenBank/DDBJ whole genome shotgun (WGS) entry which is preliminary data.</text>
</comment>
<dbReference type="Proteomes" id="UP000756346">
    <property type="component" value="Unassembled WGS sequence"/>
</dbReference>
<sequence>MPDAKKPMLTDVEAALCLAMIRFNEGEHKLNYEKIAAAVNVQKNSAQVRTLLLLAVTHLDRLIPMSLDFHWCFEDMKRMSYLGSHGLNSPFHIRSPPHSTSLFGFRSKISALRKKFNLPSSNASTAAAAPATNQTSSSKSRAGNSGNTNPSTAATPVKKTRAPGAGRKRKADAVTTMAAAGPDVLAASGPTKKKVKGKASSSGTRKKTKNKSQMPTPQQSATSDDDEVAIIPGTAVGNAPQINDPTALNSVNLEALAQHLLEADDELQTSVEAGELSDSGIAEGRGATTSRPDDVVGQSYSNGPDDADIGFVGVEDDMETHPGQDCGDPQVFRQIARAAGYLE</sequence>